<name>A0A6H5IXX2_9HYME</name>
<dbReference type="SUPFAM" id="SSF48403">
    <property type="entry name" value="Ankyrin repeat"/>
    <property type="match status" value="1"/>
</dbReference>
<keyword evidence="5" id="KW-1185">Reference proteome</keyword>
<keyword evidence="2 3" id="KW-0040">ANK repeat</keyword>
<dbReference type="EMBL" id="CADCXV010000981">
    <property type="protein sequence ID" value="CAB0039781.1"/>
    <property type="molecule type" value="Genomic_DNA"/>
</dbReference>
<dbReference type="SMART" id="SM00248">
    <property type="entry name" value="ANK"/>
    <property type="match status" value="4"/>
</dbReference>
<dbReference type="Proteomes" id="UP000479190">
    <property type="component" value="Unassembled WGS sequence"/>
</dbReference>
<protein>
    <submittedName>
        <fullName evidence="4">Uncharacterized protein</fullName>
    </submittedName>
</protein>
<evidence type="ECO:0000256" key="3">
    <source>
        <dbReference type="PROSITE-ProRule" id="PRU00023"/>
    </source>
</evidence>
<dbReference type="Pfam" id="PF12796">
    <property type="entry name" value="Ank_2"/>
    <property type="match status" value="2"/>
</dbReference>
<dbReference type="PANTHER" id="PTHR24198">
    <property type="entry name" value="ANKYRIN REPEAT AND PROTEIN KINASE DOMAIN-CONTAINING PROTEIN"/>
    <property type="match status" value="1"/>
</dbReference>
<organism evidence="4 5">
    <name type="scientific">Trichogramma brassicae</name>
    <dbReference type="NCBI Taxonomy" id="86971"/>
    <lineage>
        <taxon>Eukaryota</taxon>
        <taxon>Metazoa</taxon>
        <taxon>Ecdysozoa</taxon>
        <taxon>Arthropoda</taxon>
        <taxon>Hexapoda</taxon>
        <taxon>Insecta</taxon>
        <taxon>Pterygota</taxon>
        <taxon>Neoptera</taxon>
        <taxon>Endopterygota</taxon>
        <taxon>Hymenoptera</taxon>
        <taxon>Apocrita</taxon>
        <taxon>Proctotrupomorpha</taxon>
        <taxon>Chalcidoidea</taxon>
        <taxon>Trichogrammatidae</taxon>
        <taxon>Trichogramma</taxon>
    </lineage>
</organism>
<sequence length="270" mass="31709">MREEVKWEIEEERREFLDKLYPLIREWEGQLPNLRDIFRCQEIDWLITEELKNPDDALSCEDDETYVIVAFVIRAGYKDEPDLDEDGKPLFRRRTTALNYATEHGDFWPARRLFEIYDRFDANYVNENGWTHFHVACEYGLDDVVEKFLELGQDPDCKAEETMASNFYDPPLISALFRGHKKVAELLLTYGANPQSVSLLSYTPLHIMCLKNFDDESFEFVKLFFEINDRRQQAVSVNAKNYLDQTPLHVAVCKSSELAKFLLKRGAVRI</sequence>
<accession>A0A6H5IXX2</accession>
<evidence type="ECO:0000256" key="1">
    <source>
        <dbReference type="ARBA" id="ARBA00022737"/>
    </source>
</evidence>
<proteinExistence type="predicted"/>
<gene>
    <name evidence="4" type="ORF">TBRA_LOCUS11519</name>
</gene>
<feature type="repeat" description="ANK" evidence="3">
    <location>
        <begin position="128"/>
        <end position="160"/>
    </location>
</feature>
<dbReference type="Gene3D" id="1.25.40.20">
    <property type="entry name" value="Ankyrin repeat-containing domain"/>
    <property type="match status" value="1"/>
</dbReference>
<dbReference type="InterPro" id="IPR036770">
    <property type="entry name" value="Ankyrin_rpt-contain_sf"/>
</dbReference>
<evidence type="ECO:0000313" key="4">
    <source>
        <dbReference type="EMBL" id="CAB0039781.1"/>
    </source>
</evidence>
<evidence type="ECO:0000256" key="2">
    <source>
        <dbReference type="ARBA" id="ARBA00023043"/>
    </source>
</evidence>
<dbReference type="InterPro" id="IPR002110">
    <property type="entry name" value="Ankyrin_rpt"/>
</dbReference>
<dbReference type="PROSITE" id="PS50088">
    <property type="entry name" value="ANK_REPEAT"/>
    <property type="match status" value="1"/>
</dbReference>
<dbReference type="AlphaFoldDB" id="A0A6H5IXX2"/>
<dbReference type="OrthoDB" id="616263at2759"/>
<evidence type="ECO:0000313" key="5">
    <source>
        <dbReference type="Proteomes" id="UP000479190"/>
    </source>
</evidence>
<keyword evidence="1" id="KW-0677">Repeat</keyword>
<dbReference type="PANTHER" id="PTHR24198:SF165">
    <property type="entry name" value="ANKYRIN REPEAT-CONTAINING PROTEIN-RELATED"/>
    <property type="match status" value="1"/>
</dbReference>
<reference evidence="4 5" key="1">
    <citation type="submission" date="2020-02" db="EMBL/GenBank/DDBJ databases">
        <authorList>
            <person name="Ferguson B K."/>
        </authorList>
    </citation>
    <scope>NUCLEOTIDE SEQUENCE [LARGE SCALE GENOMIC DNA]</scope>
</reference>